<dbReference type="Pfam" id="PF00646">
    <property type="entry name" value="F-box"/>
    <property type="match status" value="3"/>
</dbReference>
<dbReference type="InterPro" id="IPR036047">
    <property type="entry name" value="F-box-like_dom_sf"/>
</dbReference>
<dbReference type="InterPro" id="IPR001810">
    <property type="entry name" value="F-box_dom"/>
</dbReference>
<dbReference type="SUPFAM" id="SSF81383">
    <property type="entry name" value="F-box domain"/>
    <property type="match status" value="3"/>
</dbReference>
<organism evidence="2 3">
    <name type="scientific">Brassica napus</name>
    <name type="common">Rape</name>
    <dbReference type="NCBI Taxonomy" id="3708"/>
    <lineage>
        <taxon>Eukaryota</taxon>
        <taxon>Viridiplantae</taxon>
        <taxon>Streptophyta</taxon>
        <taxon>Embryophyta</taxon>
        <taxon>Tracheophyta</taxon>
        <taxon>Spermatophyta</taxon>
        <taxon>Magnoliopsida</taxon>
        <taxon>eudicotyledons</taxon>
        <taxon>Gunneridae</taxon>
        <taxon>Pentapetalae</taxon>
        <taxon>rosids</taxon>
        <taxon>malvids</taxon>
        <taxon>Brassicales</taxon>
        <taxon>Brassicaceae</taxon>
        <taxon>Brassiceae</taxon>
        <taxon>Brassica</taxon>
    </lineage>
</organism>
<sequence length="1064" mass="120541">VIFNMSELMELSSSPLIPSLPDDVTVDIVARVPRSHYPTLSLVSKKFRKLIASPKLYKRRSQLGITQHLPNRLVIVPSLPPVSSRGSFVSVGSKTYVFNDVDALCIDCASHTVQPIPDMPQRFSATPMPSKVANVIDGKVYVIGDSRFTSDHGMSWRKTVMVLDSETQVWEPVMKKENMRVGALWSDSVVMEDKIYLKGYMNGNSFVYEPKEKKWELMDEVLNSKDWESACVVDDVLYYHDCSEKALRAYDPKQSRWGVVNGLEEFLASECALSKWPNVVKCGEKKLALFFPKKHDGKEVICCAEIALERRQGGEVWGKLESCDVVIEDGGLFDVVKCVAVTSLTPSLPDDVIIDIVARVPRSHYPTLSLVSKSFRKLIASPTLYKRRSFLGITQHRLYAVLRNPQTRDNFSFYILHKKLKCSNRLVIVGSRTLHHMSSRGSYVSVGSKVYGFNDLDALSIDCTSHTCQPISDIPQLMTNKVANVIDRKIYLIGGSFLPDESGSREAWKNVVAVFDTETQSWEPKLVKEDIHVGLGPFWSDSMVMEGKIYLKDYSNGNSFVYEPEERKWELMDEVLNSEEWVGACVVDDVLYYHDCFEMALKAYDPKQRCWSVVNGLKDFLAVETADSVRSHAVICCAEIALERRQGGEIWGQKESCDVVIEDGMVDMVKFVSVTRLLWKGAKEERFGVRRSRHSFNHMSENMEQSPEMLLSPPIPSLPDDVTIDIVARVPRSHYPTLSLVSKSFRKLIASSKLYKRRSQLGITQRRLYAVLRNRKTGEFSFYVLHRKLNGYNRLVVVRSLPFMSSRGSCVSVGSKVYVFNDLSVLSFDCTSHTVQRGPNFPQRISYKEANVIGKKVYVIGDAFCHYVQGTGWMKVWQKAVTVFDTETESLEPKLVKEDMAVGVGPFWSDSVVLEDKIYLKGYMNGNSFVYGPEERKWELMDEVLNSKDWEGACVVDGVLYYHDRSGKALMAYDPKQSCWSVVNGLEEFLAVETARSRWSITVNYGAEKLALFFPKKQYGEKMICCAEIGLERRQGGEIWGKVQWCHVVIGDGSFDMVKCVSVT</sequence>
<feature type="non-terminal residue" evidence="2">
    <location>
        <position position="1"/>
    </location>
</feature>
<comment type="caution">
    <text evidence="2">The sequence shown here is derived from an EMBL/GenBank/DDBJ whole genome shotgun (WGS) entry which is preliminary data.</text>
</comment>
<dbReference type="PANTHER" id="PTHR24414">
    <property type="entry name" value="F-BOX/KELCH-REPEAT PROTEIN SKIP4"/>
    <property type="match status" value="1"/>
</dbReference>
<dbReference type="InterPro" id="IPR057499">
    <property type="entry name" value="Kelch_FKB95"/>
</dbReference>
<dbReference type="PROSITE" id="PS50181">
    <property type="entry name" value="FBOX"/>
    <property type="match status" value="3"/>
</dbReference>
<accession>A0ABQ8ADH9</accession>
<feature type="domain" description="F-box" evidence="1">
    <location>
        <begin position="342"/>
        <end position="388"/>
    </location>
</feature>
<dbReference type="Proteomes" id="UP000824890">
    <property type="component" value="Unassembled WGS sequence"/>
</dbReference>
<name>A0ABQ8ADH9_BRANA</name>
<keyword evidence="3" id="KW-1185">Reference proteome</keyword>
<dbReference type="InterPro" id="IPR015915">
    <property type="entry name" value="Kelch-typ_b-propeller"/>
</dbReference>
<dbReference type="EMBL" id="JAGKQM010000013">
    <property type="protein sequence ID" value="KAH0890362.1"/>
    <property type="molecule type" value="Genomic_DNA"/>
</dbReference>
<dbReference type="Gene3D" id="2.120.10.80">
    <property type="entry name" value="Kelch-type beta propeller"/>
    <property type="match status" value="3"/>
</dbReference>
<evidence type="ECO:0000313" key="2">
    <source>
        <dbReference type="EMBL" id="KAH0890362.1"/>
    </source>
</evidence>
<dbReference type="CDD" id="cd22152">
    <property type="entry name" value="F-box_AtAFR-like"/>
    <property type="match status" value="3"/>
</dbReference>
<reference evidence="2 3" key="1">
    <citation type="submission" date="2021-05" db="EMBL/GenBank/DDBJ databases">
        <title>Genome Assembly of Synthetic Allotetraploid Brassica napus Reveals Homoeologous Exchanges between Subgenomes.</title>
        <authorList>
            <person name="Davis J.T."/>
        </authorList>
    </citation>
    <scope>NUCLEOTIDE SEQUENCE [LARGE SCALE GENOMIC DNA]</scope>
    <source>
        <strain evidence="3">cv. Da-Ae</strain>
        <tissue evidence="2">Seedling</tissue>
    </source>
</reference>
<dbReference type="InterPro" id="IPR050354">
    <property type="entry name" value="F-box/kelch-repeat_ARATH"/>
</dbReference>
<dbReference type="SMART" id="SM00256">
    <property type="entry name" value="FBOX"/>
    <property type="match status" value="3"/>
</dbReference>
<feature type="domain" description="F-box" evidence="1">
    <location>
        <begin position="14"/>
        <end position="60"/>
    </location>
</feature>
<feature type="domain" description="F-box" evidence="1">
    <location>
        <begin position="712"/>
        <end position="758"/>
    </location>
</feature>
<feature type="non-terminal residue" evidence="2">
    <location>
        <position position="1064"/>
    </location>
</feature>
<dbReference type="SUPFAM" id="SSF117281">
    <property type="entry name" value="Kelch motif"/>
    <property type="match status" value="3"/>
</dbReference>
<protein>
    <recommendedName>
        <fullName evidence="1">F-box domain-containing protein</fullName>
    </recommendedName>
</protein>
<dbReference type="Pfam" id="PF25210">
    <property type="entry name" value="Kelch_FKB95"/>
    <property type="match status" value="3"/>
</dbReference>
<proteinExistence type="predicted"/>
<dbReference type="PANTHER" id="PTHR24414:SF134">
    <property type="entry name" value="F-BOX DOMAIN-CONTAINING PROTEIN"/>
    <property type="match status" value="1"/>
</dbReference>
<gene>
    <name evidence="2" type="ORF">HID58_052791</name>
</gene>
<evidence type="ECO:0000313" key="3">
    <source>
        <dbReference type="Proteomes" id="UP000824890"/>
    </source>
</evidence>
<evidence type="ECO:0000259" key="1">
    <source>
        <dbReference type="PROSITE" id="PS50181"/>
    </source>
</evidence>